<sequence>GNRRFIHPAAKEQLVVMSAHMSASQIAAVTHISKRTVNRVIRLAKTTGAVIRKPLQCGRPRVLSSLDIAYLEAWIEHTPDIYVSELRELLAEHRDVDATEATIHTAL</sequence>
<name>A0ACD3ARQ4_9AGAR</name>
<feature type="non-terminal residue" evidence="1">
    <location>
        <position position="107"/>
    </location>
</feature>
<dbReference type="EMBL" id="ML208347">
    <property type="protein sequence ID" value="TFK68633.1"/>
    <property type="molecule type" value="Genomic_DNA"/>
</dbReference>
<protein>
    <submittedName>
        <fullName evidence="1">Uncharacterized protein</fullName>
    </submittedName>
</protein>
<feature type="non-terminal residue" evidence="1">
    <location>
        <position position="1"/>
    </location>
</feature>
<proteinExistence type="predicted"/>
<organism evidence="1 2">
    <name type="scientific">Pluteus cervinus</name>
    <dbReference type="NCBI Taxonomy" id="181527"/>
    <lineage>
        <taxon>Eukaryota</taxon>
        <taxon>Fungi</taxon>
        <taxon>Dikarya</taxon>
        <taxon>Basidiomycota</taxon>
        <taxon>Agaricomycotina</taxon>
        <taxon>Agaricomycetes</taxon>
        <taxon>Agaricomycetidae</taxon>
        <taxon>Agaricales</taxon>
        <taxon>Pluteineae</taxon>
        <taxon>Pluteaceae</taxon>
        <taxon>Pluteus</taxon>
    </lineage>
</organism>
<evidence type="ECO:0000313" key="1">
    <source>
        <dbReference type="EMBL" id="TFK68633.1"/>
    </source>
</evidence>
<evidence type="ECO:0000313" key="2">
    <source>
        <dbReference type="Proteomes" id="UP000308600"/>
    </source>
</evidence>
<gene>
    <name evidence="1" type="ORF">BDN72DRAFT_741151</name>
</gene>
<reference evidence="1 2" key="1">
    <citation type="journal article" date="2019" name="Nat. Ecol. Evol.">
        <title>Megaphylogeny resolves global patterns of mushroom evolution.</title>
        <authorList>
            <person name="Varga T."/>
            <person name="Krizsan K."/>
            <person name="Foldi C."/>
            <person name="Dima B."/>
            <person name="Sanchez-Garcia M."/>
            <person name="Sanchez-Ramirez S."/>
            <person name="Szollosi G.J."/>
            <person name="Szarkandi J.G."/>
            <person name="Papp V."/>
            <person name="Albert L."/>
            <person name="Andreopoulos W."/>
            <person name="Angelini C."/>
            <person name="Antonin V."/>
            <person name="Barry K.W."/>
            <person name="Bougher N.L."/>
            <person name="Buchanan P."/>
            <person name="Buyck B."/>
            <person name="Bense V."/>
            <person name="Catcheside P."/>
            <person name="Chovatia M."/>
            <person name="Cooper J."/>
            <person name="Damon W."/>
            <person name="Desjardin D."/>
            <person name="Finy P."/>
            <person name="Geml J."/>
            <person name="Haridas S."/>
            <person name="Hughes K."/>
            <person name="Justo A."/>
            <person name="Karasinski D."/>
            <person name="Kautmanova I."/>
            <person name="Kiss B."/>
            <person name="Kocsube S."/>
            <person name="Kotiranta H."/>
            <person name="LaButti K.M."/>
            <person name="Lechner B.E."/>
            <person name="Liimatainen K."/>
            <person name="Lipzen A."/>
            <person name="Lukacs Z."/>
            <person name="Mihaltcheva S."/>
            <person name="Morgado L.N."/>
            <person name="Niskanen T."/>
            <person name="Noordeloos M.E."/>
            <person name="Ohm R.A."/>
            <person name="Ortiz-Santana B."/>
            <person name="Ovrebo C."/>
            <person name="Racz N."/>
            <person name="Riley R."/>
            <person name="Savchenko A."/>
            <person name="Shiryaev A."/>
            <person name="Soop K."/>
            <person name="Spirin V."/>
            <person name="Szebenyi C."/>
            <person name="Tomsovsky M."/>
            <person name="Tulloss R.E."/>
            <person name="Uehling J."/>
            <person name="Grigoriev I.V."/>
            <person name="Vagvolgyi C."/>
            <person name="Papp T."/>
            <person name="Martin F.M."/>
            <person name="Miettinen O."/>
            <person name="Hibbett D.S."/>
            <person name="Nagy L.G."/>
        </authorList>
    </citation>
    <scope>NUCLEOTIDE SEQUENCE [LARGE SCALE GENOMIC DNA]</scope>
    <source>
        <strain evidence="1 2">NL-1719</strain>
    </source>
</reference>
<dbReference type="Proteomes" id="UP000308600">
    <property type="component" value="Unassembled WGS sequence"/>
</dbReference>
<keyword evidence="2" id="KW-1185">Reference proteome</keyword>
<accession>A0ACD3ARQ4</accession>